<dbReference type="KEGG" id="bpm:BURPS1710b_A1084"/>
<evidence type="ECO:0000256" key="1">
    <source>
        <dbReference type="SAM" id="MobiDB-lite"/>
    </source>
</evidence>
<dbReference type="EnsemblBacteria" id="ABA52212">
    <property type="protein sequence ID" value="ABA52212"/>
    <property type="gene ID" value="BURPS1710b_A1084"/>
</dbReference>
<name>Q3JJL1_BURP1</name>
<feature type="compositionally biased region" description="Basic and acidic residues" evidence="1">
    <location>
        <begin position="382"/>
        <end position="397"/>
    </location>
</feature>
<feature type="region of interest" description="Disordered" evidence="1">
    <location>
        <begin position="18"/>
        <end position="75"/>
    </location>
</feature>
<feature type="region of interest" description="Disordered" evidence="1">
    <location>
        <begin position="244"/>
        <end position="281"/>
    </location>
</feature>
<dbReference type="Proteomes" id="UP000002700">
    <property type="component" value="Chromosome II"/>
</dbReference>
<feature type="region of interest" description="Disordered" evidence="1">
    <location>
        <begin position="379"/>
        <end position="434"/>
    </location>
</feature>
<feature type="region of interest" description="Disordered" evidence="1">
    <location>
        <begin position="208"/>
        <end position="231"/>
    </location>
</feature>
<dbReference type="HOGENOM" id="CLU_511615_0_0_4"/>
<reference evidence="2 3" key="1">
    <citation type="submission" date="2005-09" db="EMBL/GenBank/DDBJ databases">
        <authorList>
            <person name="Woods D.E."/>
            <person name="Nierman W.C."/>
        </authorList>
    </citation>
    <scope>NUCLEOTIDE SEQUENCE [LARGE SCALE GENOMIC DNA]</scope>
    <source>
        <strain evidence="2 3">1710b</strain>
    </source>
</reference>
<dbReference type="AlphaFoldDB" id="Q3JJL1"/>
<evidence type="ECO:0000313" key="3">
    <source>
        <dbReference type="Proteomes" id="UP000002700"/>
    </source>
</evidence>
<feature type="compositionally biased region" description="Basic and acidic residues" evidence="1">
    <location>
        <begin position="418"/>
        <end position="429"/>
    </location>
</feature>
<feature type="compositionally biased region" description="Basic and acidic residues" evidence="1">
    <location>
        <begin position="255"/>
        <end position="273"/>
    </location>
</feature>
<proteinExistence type="predicted"/>
<organism evidence="2 3">
    <name type="scientific">Burkholderia pseudomallei (strain 1710b)</name>
    <dbReference type="NCBI Taxonomy" id="320372"/>
    <lineage>
        <taxon>Bacteria</taxon>
        <taxon>Pseudomonadati</taxon>
        <taxon>Pseudomonadota</taxon>
        <taxon>Betaproteobacteria</taxon>
        <taxon>Burkholderiales</taxon>
        <taxon>Burkholderiaceae</taxon>
        <taxon>Burkholderia</taxon>
        <taxon>pseudomallei group</taxon>
    </lineage>
</organism>
<feature type="region of interest" description="Disordered" evidence="1">
    <location>
        <begin position="124"/>
        <end position="193"/>
    </location>
</feature>
<dbReference type="EMBL" id="CP000125">
    <property type="protein sequence ID" value="ABA52212.1"/>
    <property type="molecule type" value="Genomic_DNA"/>
</dbReference>
<feature type="compositionally biased region" description="Low complexity" evidence="1">
    <location>
        <begin position="41"/>
        <end position="50"/>
    </location>
</feature>
<accession>Q3JJL1</accession>
<sequence length="532" mass="59872">MARLPVRKTGKLTLSDIRATGAHETPAHRSVITPSRRRAARAPADAARLASPRERSHARRVRATPLARPSAKRPPPPIAFPYFYRRRRRFPASRAIRIVWAVVLSRPDGNAILRRRCMARASIRARRRRPRAAAPPANRAVEATAGRANASTGARPERIRRIEPEPPTRRPRSLIEGGARNRSRPDDACPQDPAVRSAVRLATRPLRTDAPSLQATRALGGDVRHRSRERRAVRRNPLLHVARGRRGARLSAEGADGRVPRARDRSAAEGEPRARRRVPRRADLRIARQRREPERGRLLDLDDRADAVRDRDAAAGARRARVAAHARRVRRARAAVHRRRAAQLFREAAVGGRQRRHRRRQRAAREVLVCRHFVAAARLRPQQRDDGPDDRTADHLDLPAPALAARARRAARARGSRHLGDDEQDDARRARARRRAALPAAHALASHGVHLDERGHDRAADRRLDRHAREHAGRRQLGLAIVDAGPLHQYLAAADRRAAARASDLVRHRAGRVRLGSRLLHRRFRLQRGLRG</sequence>
<gene>
    <name evidence="2" type="ordered locus">BURPS1710b_A1084</name>
</gene>
<evidence type="ECO:0000313" key="2">
    <source>
        <dbReference type="EMBL" id="ABA52212.1"/>
    </source>
</evidence>
<protein>
    <submittedName>
        <fullName evidence="2">Uncharacterized protein</fullName>
    </submittedName>
</protein>
<feature type="compositionally biased region" description="Basic and acidic residues" evidence="1">
    <location>
        <begin position="155"/>
        <end position="168"/>
    </location>
</feature>
<feature type="compositionally biased region" description="Basic residues" evidence="1">
    <location>
        <begin position="406"/>
        <end position="417"/>
    </location>
</feature>
<feature type="compositionally biased region" description="Low complexity" evidence="1">
    <location>
        <begin position="132"/>
        <end position="145"/>
    </location>
</feature>